<organism evidence="1 2">
    <name type="scientific">Fusarium oxysporum</name>
    <name type="common">Fusarium vascular wilt</name>
    <dbReference type="NCBI Taxonomy" id="5507"/>
    <lineage>
        <taxon>Eukaryota</taxon>
        <taxon>Fungi</taxon>
        <taxon>Dikarya</taxon>
        <taxon>Ascomycota</taxon>
        <taxon>Pezizomycotina</taxon>
        <taxon>Sordariomycetes</taxon>
        <taxon>Hypocreomycetidae</taxon>
        <taxon>Hypocreales</taxon>
        <taxon>Nectriaceae</taxon>
        <taxon>Fusarium</taxon>
        <taxon>Fusarium oxysporum species complex</taxon>
    </lineage>
</organism>
<dbReference type="Proteomes" id="UP000285084">
    <property type="component" value="Unassembled WGS sequence"/>
</dbReference>
<comment type="caution">
    <text evidence="1">The sequence shown here is derived from an EMBL/GenBank/DDBJ whole genome shotgun (WGS) entry which is preliminary data.</text>
</comment>
<reference evidence="1 2" key="1">
    <citation type="journal article" date="2018" name="Sci. Rep.">
        <title>Characterisation of pathogen-specific regions and novel effector candidates in Fusarium oxysporum f. sp. cepae.</title>
        <authorList>
            <person name="Armitage A.D."/>
            <person name="Taylor A."/>
            <person name="Sobczyk M.K."/>
            <person name="Baxter L."/>
            <person name="Greenfield B.P."/>
            <person name="Bates H.J."/>
            <person name="Wilson F."/>
            <person name="Jackson A.C."/>
            <person name="Ott S."/>
            <person name="Harrison R.J."/>
            <person name="Clarkson J.P."/>
        </authorList>
    </citation>
    <scope>NUCLEOTIDE SEQUENCE [LARGE SCALE GENOMIC DNA]</scope>
    <source>
        <strain evidence="1 2">Fo_A13</strain>
    </source>
</reference>
<dbReference type="AlphaFoldDB" id="A0A420P2H8"/>
<gene>
    <name evidence="1" type="ORF">BFJ69_g861</name>
</gene>
<name>A0A420P2H8_FUSOX</name>
<protein>
    <submittedName>
        <fullName evidence="1">Uncharacterized protein</fullName>
    </submittedName>
</protein>
<dbReference type="EMBL" id="MRCX01000004">
    <property type="protein sequence ID" value="RKK86637.1"/>
    <property type="molecule type" value="Genomic_DNA"/>
</dbReference>
<proteinExistence type="predicted"/>
<accession>A0A420P2H8</accession>
<evidence type="ECO:0000313" key="1">
    <source>
        <dbReference type="EMBL" id="RKK86637.1"/>
    </source>
</evidence>
<sequence>MEYTDNNDVEQLETLESQVRSLAEVLVQSGDAIEDEEEYFDIEQPTEQTMQSPEQSATASEEEHIRDVLAFLGVDSIHTSKSS</sequence>
<evidence type="ECO:0000313" key="2">
    <source>
        <dbReference type="Proteomes" id="UP000285084"/>
    </source>
</evidence>